<reference evidence="3 4" key="1">
    <citation type="submission" date="2017-06" db="EMBL/GenBank/DDBJ databases">
        <title>Ant-infecting Ophiocordyceps genomes reveal a high diversity of potential behavioral manipulation genes and a possible major role for enterotoxins.</title>
        <authorList>
            <person name="De Bekker C."/>
            <person name="Evans H.C."/>
            <person name="Brachmann A."/>
            <person name="Hughes D.P."/>
        </authorList>
    </citation>
    <scope>NUCLEOTIDE SEQUENCE [LARGE SCALE GENOMIC DNA]</scope>
    <source>
        <strain evidence="3 4">Map64</strain>
    </source>
</reference>
<sequence>MTPSPPLTPLCKIRAALDNYSALVRVRNLQTTVVGPADAWGRQMMPQPMLVSASVTLRQHPASTAADDALGSDAVHYGLLSKAIKTSVEKPLPEQVPSLDMVLTRLWADLCGAHADGQQHANGPKPLVHRDTVACLELTARLPKASLRGEGVSLAIVGVFAHPGAMVGPSMYARTLSLDCLKMPLVIGVNDNERKSQQLVSVSIQIDMLDDLSDIYTPLEAQLVKEASSLSPKTLESLVDSLTHIVSRFVTRQWHDIAESGPNITVMVEKPTAVPFADAPCFQLTVNARDVYVSSQTRRV</sequence>
<dbReference type="EMBL" id="NJET01000029">
    <property type="protein sequence ID" value="PHH64560.1"/>
    <property type="molecule type" value="Genomic_DNA"/>
</dbReference>
<dbReference type="InterPro" id="IPR043133">
    <property type="entry name" value="GTP-CH-I_C/QueF"/>
</dbReference>
<dbReference type="SMART" id="SM00905">
    <property type="entry name" value="FolB"/>
    <property type="match status" value="1"/>
</dbReference>
<feature type="domain" description="Dihydroneopterin aldolase/epimerase" evidence="2">
    <location>
        <begin position="176"/>
        <end position="286"/>
    </location>
</feature>
<accession>A0A2C5YAR5</accession>
<evidence type="ECO:0000313" key="4">
    <source>
        <dbReference type="Proteomes" id="UP000226192"/>
    </source>
</evidence>
<dbReference type="AlphaFoldDB" id="A0A2C5YAR5"/>
<dbReference type="GO" id="GO:0004150">
    <property type="term" value="F:dihydroneopterin aldolase activity"/>
    <property type="evidence" value="ECO:0007669"/>
    <property type="project" value="InterPro"/>
</dbReference>
<dbReference type="STRING" id="1399860.A0A2C5YAR5"/>
<name>A0A2C5YAR5_9HYPO</name>
<evidence type="ECO:0000256" key="1">
    <source>
        <dbReference type="ARBA" id="ARBA00022909"/>
    </source>
</evidence>
<evidence type="ECO:0000313" key="3">
    <source>
        <dbReference type="EMBL" id="PHH64560.1"/>
    </source>
</evidence>
<protein>
    <recommendedName>
        <fullName evidence="2">Dihydroneopterin aldolase/epimerase domain-containing protein</fullName>
    </recommendedName>
</protein>
<evidence type="ECO:0000259" key="2">
    <source>
        <dbReference type="SMART" id="SM00905"/>
    </source>
</evidence>
<dbReference type="SUPFAM" id="SSF55620">
    <property type="entry name" value="Tetrahydrobiopterin biosynthesis enzymes-like"/>
    <property type="match status" value="1"/>
</dbReference>
<proteinExistence type="predicted"/>
<gene>
    <name evidence="3" type="ORF">CDD81_4339</name>
</gene>
<organism evidence="3 4">
    <name type="scientific">Ophiocordyceps australis</name>
    <dbReference type="NCBI Taxonomy" id="1399860"/>
    <lineage>
        <taxon>Eukaryota</taxon>
        <taxon>Fungi</taxon>
        <taxon>Dikarya</taxon>
        <taxon>Ascomycota</taxon>
        <taxon>Pezizomycotina</taxon>
        <taxon>Sordariomycetes</taxon>
        <taxon>Hypocreomycetidae</taxon>
        <taxon>Hypocreales</taxon>
        <taxon>Ophiocordycipitaceae</taxon>
        <taxon>Ophiocordyceps</taxon>
    </lineage>
</organism>
<dbReference type="Gene3D" id="3.30.1130.10">
    <property type="match status" value="2"/>
</dbReference>
<comment type="caution">
    <text evidence="3">The sequence shown here is derived from an EMBL/GenBank/DDBJ whole genome shotgun (WGS) entry which is preliminary data.</text>
</comment>
<dbReference type="Proteomes" id="UP000226192">
    <property type="component" value="Unassembled WGS sequence"/>
</dbReference>
<keyword evidence="4" id="KW-1185">Reference proteome</keyword>
<dbReference type="OrthoDB" id="5425486at2759"/>
<dbReference type="GO" id="GO:0046656">
    <property type="term" value="P:folic acid biosynthetic process"/>
    <property type="evidence" value="ECO:0007669"/>
    <property type="project" value="UniProtKB-KW"/>
</dbReference>
<keyword evidence="1" id="KW-0289">Folate biosynthesis</keyword>
<dbReference type="InterPro" id="IPR006157">
    <property type="entry name" value="FolB_dom"/>
</dbReference>